<dbReference type="RefSeq" id="WP_058284002.1">
    <property type="nucleotide sequence ID" value="NZ_CYUD01000023.1"/>
</dbReference>
<reference evidence="3" key="1">
    <citation type="submission" date="2015-09" db="EMBL/GenBank/DDBJ databases">
        <authorList>
            <person name="Rodrigo-Torres L."/>
            <person name="Arahal D.R."/>
        </authorList>
    </citation>
    <scope>NUCLEOTIDE SEQUENCE [LARGE SCALE GENOMIC DNA]</scope>
    <source>
        <strain evidence="3">CECT 5091</strain>
    </source>
</reference>
<feature type="transmembrane region" description="Helical" evidence="1">
    <location>
        <begin position="7"/>
        <end position="27"/>
    </location>
</feature>
<gene>
    <name evidence="2" type="ORF">RUE5091_04408</name>
</gene>
<evidence type="ECO:0008006" key="4">
    <source>
        <dbReference type="Google" id="ProtNLM"/>
    </source>
</evidence>
<dbReference type="Proteomes" id="UP000051260">
    <property type="component" value="Unassembled WGS sequence"/>
</dbReference>
<keyword evidence="1" id="KW-0472">Membrane</keyword>
<keyword evidence="1" id="KW-1133">Transmembrane helix</keyword>
<sequence>MTSTTLLHSLILVVSAMILIVIGNAAGKALTAGGVNPFFVAWVRFSLGALVLLPLLRALLLTVGFGGVLLVVKPGFGMSPGLLFFFFAECAHECYLTTTRWLSED</sequence>
<keyword evidence="3" id="KW-1185">Reference proteome</keyword>
<name>A0A0N7MB03_9RHOB</name>
<dbReference type="OrthoDB" id="7818056at2"/>
<feature type="transmembrane region" description="Helical" evidence="1">
    <location>
        <begin position="47"/>
        <end position="72"/>
    </location>
</feature>
<dbReference type="EMBL" id="CYUD01000023">
    <property type="protein sequence ID" value="CUK19632.1"/>
    <property type="molecule type" value="Genomic_DNA"/>
</dbReference>
<dbReference type="STRING" id="1715692.RUE5091_04408"/>
<evidence type="ECO:0000313" key="2">
    <source>
        <dbReference type="EMBL" id="CUK19632.1"/>
    </source>
</evidence>
<organism evidence="2 3">
    <name type="scientific">Ruegeria denitrificans</name>
    <dbReference type="NCBI Taxonomy" id="1715692"/>
    <lineage>
        <taxon>Bacteria</taxon>
        <taxon>Pseudomonadati</taxon>
        <taxon>Pseudomonadota</taxon>
        <taxon>Alphaproteobacteria</taxon>
        <taxon>Rhodobacterales</taxon>
        <taxon>Roseobacteraceae</taxon>
        <taxon>Ruegeria</taxon>
    </lineage>
</organism>
<proteinExistence type="predicted"/>
<protein>
    <recommendedName>
        <fullName evidence="4">EamA-like transporter family protein</fullName>
    </recommendedName>
</protein>
<evidence type="ECO:0000313" key="3">
    <source>
        <dbReference type="Proteomes" id="UP000051260"/>
    </source>
</evidence>
<keyword evidence="1" id="KW-0812">Transmembrane</keyword>
<dbReference type="AlphaFoldDB" id="A0A0N7MB03"/>
<evidence type="ECO:0000256" key="1">
    <source>
        <dbReference type="SAM" id="Phobius"/>
    </source>
</evidence>
<accession>A0A0N7MB03</accession>